<comment type="caution">
    <text evidence="9">The sequence shown here is derived from an EMBL/GenBank/DDBJ whole genome shotgun (WGS) entry which is preliminary data.</text>
</comment>
<dbReference type="STRING" id="109264.A0A1F8AEU8"/>
<dbReference type="Proteomes" id="UP000179179">
    <property type="component" value="Unassembled WGS sequence"/>
</dbReference>
<gene>
    <name evidence="9" type="ORF">ABOM_001561</name>
</gene>
<dbReference type="SUPFAM" id="SSF54534">
    <property type="entry name" value="FKBP-like"/>
    <property type="match status" value="1"/>
</dbReference>
<evidence type="ECO:0000256" key="4">
    <source>
        <dbReference type="ARBA" id="ARBA00023235"/>
    </source>
</evidence>
<comment type="function">
    <text evidence="2">PPIases accelerate the folding of proteins. It catalyzes the cis-trans isomerization of proline imidic peptide bonds in oligopeptides.</text>
</comment>
<keyword evidence="10" id="KW-1185">Reference proteome</keyword>
<dbReference type="Gene3D" id="3.10.50.40">
    <property type="match status" value="1"/>
</dbReference>
<dbReference type="InterPro" id="IPR050689">
    <property type="entry name" value="FKBP-type_PPIase"/>
</dbReference>
<dbReference type="PANTHER" id="PTHR10516:SF443">
    <property type="entry name" value="FK506-BINDING PROTEIN 59-RELATED"/>
    <property type="match status" value="1"/>
</dbReference>
<accession>A0A1F8AEU8</accession>
<dbReference type="PANTHER" id="PTHR10516">
    <property type="entry name" value="PEPTIDYL-PROLYL CIS-TRANS ISOMERASE"/>
    <property type="match status" value="1"/>
</dbReference>
<dbReference type="GO" id="GO:0003755">
    <property type="term" value="F:peptidyl-prolyl cis-trans isomerase activity"/>
    <property type="evidence" value="ECO:0007669"/>
    <property type="project" value="UniProtKB-KW"/>
</dbReference>
<feature type="domain" description="PPIase FKBP-type" evidence="8">
    <location>
        <begin position="20"/>
        <end position="115"/>
    </location>
</feature>
<evidence type="ECO:0000313" key="9">
    <source>
        <dbReference type="EMBL" id="OGM49875.1"/>
    </source>
</evidence>
<comment type="catalytic activity">
    <reaction evidence="1 6">
        <text>[protein]-peptidylproline (omega=180) = [protein]-peptidylproline (omega=0)</text>
        <dbReference type="Rhea" id="RHEA:16237"/>
        <dbReference type="Rhea" id="RHEA-COMP:10747"/>
        <dbReference type="Rhea" id="RHEA-COMP:10748"/>
        <dbReference type="ChEBI" id="CHEBI:83833"/>
        <dbReference type="ChEBI" id="CHEBI:83834"/>
        <dbReference type="EC" id="5.2.1.8"/>
    </reaction>
</comment>
<evidence type="ECO:0000259" key="8">
    <source>
        <dbReference type="PROSITE" id="PS50059"/>
    </source>
</evidence>
<feature type="region of interest" description="Disordered" evidence="7">
    <location>
        <begin position="1"/>
        <end position="20"/>
    </location>
</feature>
<dbReference type="AlphaFoldDB" id="A0A1F8AEU8"/>
<evidence type="ECO:0000256" key="1">
    <source>
        <dbReference type="ARBA" id="ARBA00000971"/>
    </source>
</evidence>
<keyword evidence="3 6" id="KW-0697">Rotamase</keyword>
<dbReference type="InterPro" id="IPR046357">
    <property type="entry name" value="PPIase_dom_sf"/>
</dbReference>
<evidence type="ECO:0000256" key="7">
    <source>
        <dbReference type="SAM" id="MobiDB-lite"/>
    </source>
</evidence>
<dbReference type="RefSeq" id="XP_022393592.1">
    <property type="nucleotide sequence ID" value="XM_022528691.1"/>
</dbReference>
<dbReference type="GeneID" id="34444951"/>
<name>A0A1F8AEU8_9EURO</name>
<dbReference type="EC" id="5.2.1.8" evidence="6"/>
<dbReference type="GO" id="GO:0005737">
    <property type="term" value="C:cytoplasm"/>
    <property type="evidence" value="ECO:0007669"/>
    <property type="project" value="TreeGrafter"/>
</dbReference>
<reference evidence="9 10" key="1">
    <citation type="journal article" date="2016" name="Genome Biol. Evol.">
        <title>Draft genome sequence of an aflatoxigenic Aspergillus species, A. bombycis.</title>
        <authorList>
            <person name="Moore G.G."/>
            <person name="Mack B.M."/>
            <person name="Beltz S.B."/>
            <person name="Gilbert M.K."/>
        </authorList>
    </citation>
    <scope>NUCLEOTIDE SEQUENCE [LARGE SCALE GENOMIC DNA]</scope>
    <source>
        <strain evidence="10">NRRL 26010</strain>
    </source>
</reference>
<keyword evidence="4 6" id="KW-0413">Isomerase</keyword>
<dbReference type="InterPro" id="IPR001179">
    <property type="entry name" value="PPIase_FKBP_dom"/>
</dbReference>
<dbReference type="FunFam" id="3.10.50.40:FF:000025">
    <property type="entry name" value="Peptidylprolyl isomerase"/>
    <property type="match status" value="1"/>
</dbReference>
<dbReference type="PROSITE" id="PS50059">
    <property type="entry name" value="FKBP_PPIASE"/>
    <property type="match status" value="1"/>
</dbReference>
<protein>
    <recommendedName>
        <fullName evidence="6">peptidylprolyl isomerase</fullName>
        <ecNumber evidence="6">5.2.1.8</ecNumber>
    </recommendedName>
</protein>
<evidence type="ECO:0000256" key="2">
    <source>
        <dbReference type="ARBA" id="ARBA00002388"/>
    </source>
</evidence>
<dbReference type="EMBL" id="LYCR01000006">
    <property type="protein sequence ID" value="OGM49875.1"/>
    <property type="molecule type" value="Genomic_DNA"/>
</dbReference>
<dbReference type="Pfam" id="PF00254">
    <property type="entry name" value="FKBP_C"/>
    <property type="match status" value="1"/>
</dbReference>
<dbReference type="OrthoDB" id="1902587at2759"/>
<evidence type="ECO:0000313" key="10">
    <source>
        <dbReference type="Proteomes" id="UP000179179"/>
    </source>
</evidence>
<evidence type="ECO:0000256" key="3">
    <source>
        <dbReference type="ARBA" id="ARBA00023110"/>
    </source>
</evidence>
<sequence length="119" mass="12907">MGVTKQILKPGNGVDSPKKGDEVAMHYTGWLYNPNQPENKGDKFDSSHDRGQPLRSAIGMGRLIRGWDEGVPQMTVGEEALLTITGDYAYGERGFPGLIPPNATLLFHVQLVAINGKTA</sequence>
<evidence type="ECO:0000256" key="5">
    <source>
        <dbReference type="ARBA" id="ARBA00038106"/>
    </source>
</evidence>
<comment type="similarity">
    <text evidence="5">Belongs to the FKBP-type PPIase family. FKBP1 subfamily.</text>
</comment>
<organism evidence="9 10">
    <name type="scientific">Aspergillus bombycis</name>
    <dbReference type="NCBI Taxonomy" id="109264"/>
    <lineage>
        <taxon>Eukaryota</taxon>
        <taxon>Fungi</taxon>
        <taxon>Dikarya</taxon>
        <taxon>Ascomycota</taxon>
        <taxon>Pezizomycotina</taxon>
        <taxon>Eurotiomycetes</taxon>
        <taxon>Eurotiomycetidae</taxon>
        <taxon>Eurotiales</taxon>
        <taxon>Aspergillaceae</taxon>
        <taxon>Aspergillus</taxon>
    </lineage>
</organism>
<proteinExistence type="inferred from homology"/>
<evidence type="ECO:0000256" key="6">
    <source>
        <dbReference type="PROSITE-ProRule" id="PRU00277"/>
    </source>
</evidence>